<organism evidence="1 2">
    <name type="scientific">Protopolystoma xenopodis</name>
    <dbReference type="NCBI Taxonomy" id="117903"/>
    <lineage>
        <taxon>Eukaryota</taxon>
        <taxon>Metazoa</taxon>
        <taxon>Spiralia</taxon>
        <taxon>Lophotrochozoa</taxon>
        <taxon>Platyhelminthes</taxon>
        <taxon>Monogenea</taxon>
        <taxon>Polyopisthocotylea</taxon>
        <taxon>Polystomatidea</taxon>
        <taxon>Polystomatidae</taxon>
        <taxon>Protopolystoma</taxon>
    </lineage>
</organism>
<reference evidence="1" key="1">
    <citation type="submission" date="2018-11" db="EMBL/GenBank/DDBJ databases">
        <authorList>
            <consortium name="Pathogen Informatics"/>
        </authorList>
    </citation>
    <scope>NUCLEOTIDE SEQUENCE</scope>
</reference>
<protein>
    <submittedName>
        <fullName evidence="1">Uncharacterized protein</fullName>
    </submittedName>
</protein>
<feature type="non-terminal residue" evidence="1">
    <location>
        <position position="1"/>
    </location>
</feature>
<gene>
    <name evidence="1" type="ORF">PXEA_LOCUS12870</name>
</gene>
<dbReference type="EMBL" id="CAAALY010041532">
    <property type="protein sequence ID" value="VEL19430.1"/>
    <property type="molecule type" value="Genomic_DNA"/>
</dbReference>
<evidence type="ECO:0000313" key="2">
    <source>
        <dbReference type="Proteomes" id="UP000784294"/>
    </source>
</evidence>
<keyword evidence="2" id="KW-1185">Reference proteome</keyword>
<comment type="caution">
    <text evidence="1">The sequence shown here is derived from an EMBL/GenBank/DDBJ whole genome shotgun (WGS) entry which is preliminary data.</text>
</comment>
<proteinExistence type="predicted"/>
<evidence type="ECO:0000313" key="1">
    <source>
        <dbReference type="EMBL" id="VEL19430.1"/>
    </source>
</evidence>
<name>A0A448WSV9_9PLAT</name>
<accession>A0A448WSV9</accession>
<dbReference type="Proteomes" id="UP000784294">
    <property type="component" value="Unassembled WGS sequence"/>
</dbReference>
<sequence>MGAIIRSDTTELDILASTQQHQHQFRVVKVSSAVNPVDIHNETCTGSYLPNITSNIHLLSSNLSSSLSSINPLLNSSVKPLRKSHSIDVGVASLLSSRAAISPHMLPTPSENAVYRELKPKGGRNQWRPSTDSELVTPGVRMATTRAY</sequence>
<dbReference type="AlphaFoldDB" id="A0A448WSV9"/>